<comment type="caution">
    <text evidence="2">The sequence shown here is derived from an EMBL/GenBank/DDBJ whole genome shotgun (WGS) entry which is preliminary data.</text>
</comment>
<proteinExistence type="predicted"/>
<protein>
    <submittedName>
        <fullName evidence="2">Uncharacterized protein</fullName>
    </submittedName>
</protein>
<name>A0A9X3PDA8_9ACTN</name>
<gene>
    <name evidence="2" type="ORF">O1R50_18640</name>
</gene>
<organism evidence="2 3">
    <name type="scientific">Glycomyces luteolus</name>
    <dbReference type="NCBI Taxonomy" id="2670330"/>
    <lineage>
        <taxon>Bacteria</taxon>
        <taxon>Bacillati</taxon>
        <taxon>Actinomycetota</taxon>
        <taxon>Actinomycetes</taxon>
        <taxon>Glycomycetales</taxon>
        <taxon>Glycomycetaceae</taxon>
        <taxon>Glycomyces</taxon>
    </lineage>
</organism>
<dbReference type="RefSeq" id="WP_270111674.1">
    <property type="nucleotide sequence ID" value="NZ_JAPZVP010000015.1"/>
</dbReference>
<reference evidence="2" key="1">
    <citation type="submission" date="2022-12" db="EMBL/GenBank/DDBJ databases">
        <title>Gycomyces niveus sp.nov.,a novel actinomycete isolated from soil in Shouguan.</title>
        <authorList>
            <person name="Yang X."/>
        </authorList>
    </citation>
    <scope>NUCLEOTIDE SEQUENCE</scope>
    <source>
        <strain evidence="2">NEAU-A15</strain>
    </source>
</reference>
<evidence type="ECO:0000313" key="3">
    <source>
        <dbReference type="Proteomes" id="UP001146067"/>
    </source>
</evidence>
<evidence type="ECO:0000256" key="1">
    <source>
        <dbReference type="SAM" id="MobiDB-lite"/>
    </source>
</evidence>
<feature type="region of interest" description="Disordered" evidence="1">
    <location>
        <begin position="251"/>
        <end position="282"/>
    </location>
</feature>
<dbReference type="Proteomes" id="UP001146067">
    <property type="component" value="Unassembled WGS sequence"/>
</dbReference>
<evidence type="ECO:0000313" key="2">
    <source>
        <dbReference type="EMBL" id="MDA1361652.1"/>
    </source>
</evidence>
<accession>A0A9X3PDA8</accession>
<dbReference type="EMBL" id="JAPZVP010000015">
    <property type="protein sequence ID" value="MDA1361652.1"/>
    <property type="molecule type" value="Genomic_DNA"/>
</dbReference>
<sequence length="282" mass="31873">MTAVLILLMLAAAVLGLGWYMASRQRSDEFADEAATASGYMDVTVSLPSRDEYFQFTCQFRVAYAPTDKNRAGTEPSISSVESLLYTAGKDVSTNLALPQRSQLRHELSDMFRVQRTLPNKEFVISAYCDAVEVDEGQLRAVERSYDEVLEAERLQRRVGYLGKVFQDPRTATMWWLAQDPAKIDELPGKAELLYRLDRRLNPNANPSDLPISRDLDWFIQTADDSERAAIGVALAGIYRRFGREEFADEAEQLIPKRTLPSRKNSDPENPDDDQNPGRPNE</sequence>
<dbReference type="AlphaFoldDB" id="A0A9X3PDA8"/>
<keyword evidence="3" id="KW-1185">Reference proteome</keyword>